<comment type="caution">
    <text evidence="3">The sequence shown here is derived from an EMBL/GenBank/DDBJ whole genome shotgun (WGS) entry which is preliminary data.</text>
</comment>
<gene>
    <name evidence="3" type="ORF">FSPOR_6826</name>
</gene>
<feature type="region of interest" description="Disordered" evidence="1">
    <location>
        <begin position="64"/>
        <end position="86"/>
    </location>
</feature>
<dbReference type="EMBL" id="PXOF01000097">
    <property type="protein sequence ID" value="RGP66000.1"/>
    <property type="molecule type" value="Genomic_DNA"/>
</dbReference>
<organism evidence="3 4">
    <name type="scientific">Fusarium sporotrichioides</name>
    <dbReference type="NCBI Taxonomy" id="5514"/>
    <lineage>
        <taxon>Eukaryota</taxon>
        <taxon>Fungi</taxon>
        <taxon>Dikarya</taxon>
        <taxon>Ascomycota</taxon>
        <taxon>Pezizomycotina</taxon>
        <taxon>Sordariomycetes</taxon>
        <taxon>Hypocreomycetidae</taxon>
        <taxon>Hypocreales</taxon>
        <taxon>Nectriaceae</taxon>
        <taxon>Fusarium</taxon>
    </lineage>
</organism>
<dbReference type="Proteomes" id="UP000266152">
    <property type="component" value="Unassembled WGS sequence"/>
</dbReference>
<accession>A0A395S0Q3</accession>
<keyword evidence="4" id="KW-1185">Reference proteome</keyword>
<feature type="region of interest" description="Disordered" evidence="1">
    <location>
        <begin position="1"/>
        <end position="25"/>
    </location>
</feature>
<evidence type="ECO:0000256" key="1">
    <source>
        <dbReference type="SAM" id="MobiDB-lite"/>
    </source>
</evidence>
<protein>
    <recommendedName>
        <fullName evidence="2">BTB domain-containing protein</fullName>
    </recommendedName>
</protein>
<feature type="compositionally biased region" description="Basic residues" evidence="1">
    <location>
        <begin position="67"/>
        <end position="76"/>
    </location>
</feature>
<dbReference type="SUPFAM" id="SSF54695">
    <property type="entry name" value="POZ domain"/>
    <property type="match status" value="1"/>
</dbReference>
<evidence type="ECO:0000259" key="2">
    <source>
        <dbReference type="PROSITE" id="PS50097"/>
    </source>
</evidence>
<dbReference type="Pfam" id="PF00651">
    <property type="entry name" value="BTB"/>
    <property type="match status" value="1"/>
</dbReference>
<proteinExistence type="predicted"/>
<feature type="compositionally biased region" description="Polar residues" evidence="1">
    <location>
        <begin position="8"/>
        <end position="25"/>
    </location>
</feature>
<evidence type="ECO:0000313" key="3">
    <source>
        <dbReference type="EMBL" id="RGP66000.1"/>
    </source>
</evidence>
<dbReference type="PROSITE" id="PS50097">
    <property type="entry name" value="BTB"/>
    <property type="match status" value="1"/>
</dbReference>
<dbReference type="STRING" id="5514.A0A395S0Q3"/>
<dbReference type="InterPro" id="IPR011333">
    <property type="entry name" value="SKP1/BTB/POZ_sf"/>
</dbReference>
<feature type="domain" description="BTB" evidence="2">
    <location>
        <begin position="163"/>
        <end position="217"/>
    </location>
</feature>
<evidence type="ECO:0000313" key="4">
    <source>
        <dbReference type="Proteomes" id="UP000266152"/>
    </source>
</evidence>
<name>A0A395S0Q3_FUSSP</name>
<dbReference type="AlphaFoldDB" id="A0A395S0Q3"/>
<dbReference type="Gene3D" id="3.30.710.10">
    <property type="entry name" value="Potassium Channel Kv1.1, Chain A"/>
    <property type="match status" value="1"/>
</dbReference>
<sequence length="434" mass="49081">MVPDITDTESVSTQPKSGSSRKPSTYVFDQNGDTYLVLTTFKDQIFHWEKETIWLGQEGSELSSAKEKKKVKKKEKKAVTTQQPAALPEPAVSISMPPIATTDVPLAKPDDIPNEGETKAECVDFETIISDQKPLVQDLDLGEKSYARSGKVKIRLLVSGRHLALASSYFEKMFSGPFAESKIDDSGLRRVTANEWDPEAFSIILTIIHGYHRDVPKSLTVEMLAKVAMIVDYYECHEIVELHANIWITSLKLVLPTVYGRDCILCMMISWVFSEPEIFQQMTQLALRHSGKLIEAKYMPLPADLLDHIDAARRDSLTIISSAISTLRASLMANTDCSYECSSILLGTLEKQHALSFLCSVFYRKEFPTWSIERAKAHIQDIRVPDWYNARGGRYVKHTCTIQQKLLPALENVEKELRVFNLQDFQFDKNNTHA</sequence>
<reference evidence="3 4" key="1">
    <citation type="journal article" date="2018" name="PLoS Pathog.">
        <title>Evolution of structural diversity of trichothecenes, a family of toxins produced by plant pathogenic and entomopathogenic fungi.</title>
        <authorList>
            <person name="Proctor R.H."/>
            <person name="McCormick S.P."/>
            <person name="Kim H.S."/>
            <person name="Cardoza R.E."/>
            <person name="Stanley A.M."/>
            <person name="Lindo L."/>
            <person name="Kelly A."/>
            <person name="Brown D.W."/>
            <person name="Lee T."/>
            <person name="Vaughan M.M."/>
            <person name="Alexander N.J."/>
            <person name="Busman M."/>
            <person name="Gutierrez S."/>
        </authorList>
    </citation>
    <scope>NUCLEOTIDE SEQUENCE [LARGE SCALE GENOMIC DNA]</scope>
    <source>
        <strain evidence="3 4">NRRL 3299</strain>
    </source>
</reference>
<dbReference type="CDD" id="cd18186">
    <property type="entry name" value="BTB_POZ_ZBTB_KLHL-like"/>
    <property type="match status" value="1"/>
</dbReference>
<dbReference type="InterPro" id="IPR000210">
    <property type="entry name" value="BTB/POZ_dom"/>
</dbReference>